<protein>
    <submittedName>
        <fullName evidence="2">Uncharacterized protein</fullName>
    </submittedName>
</protein>
<feature type="compositionally biased region" description="Polar residues" evidence="1">
    <location>
        <begin position="1"/>
        <end position="21"/>
    </location>
</feature>
<reference evidence="2" key="1">
    <citation type="submission" date="2021-02" db="EMBL/GenBank/DDBJ databases">
        <authorList>
            <person name="Nowell W R."/>
        </authorList>
    </citation>
    <scope>NUCLEOTIDE SEQUENCE</scope>
</reference>
<dbReference type="EMBL" id="CAJNOQ010014754">
    <property type="protein sequence ID" value="CAF1347901.1"/>
    <property type="molecule type" value="Genomic_DNA"/>
</dbReference>
<accession>A0A815H5T6</accession>
<dbReference type="AlphaFoldDB" id="A0A815H5T6"/>
<evidence type="ECO:0000313" key="4">
    <source>
        <dbReference type="EMBL" id="CAF4215301.1"/>
    </source>
</evidence>
<dbReference type="Proteomes" id="UP000663829">
    <property type="component" value="Unassembled WGS sequence"/>
</dbReference>
<dbReference type="Proteomes" id="UP000682733">
    <property type="component" value="Unassembled WGS sequence"/>
</dbReference>
<dbReference type="Proteomes" id="UP000681722">
    <property type="component" value="Unassembled WGS sequence"/>
</dbReference>
<dbReference type="EMBL" id="CAJNOK010028113">
    <property type="protein sequence ID" value="CAF1430638.1"/>
    <property type="molecule type" value="Genomic_DNA"/>
</dbReference>
<organism evidence="2 6">
    <name type="scientific">Didymodactylos carnosus</name>
    <dbReference type="NCBI Taxonomy" id="1234261"/>
    <lineage>
        <taxon>Eukaryota</taxon>
        <taxon>Metazoa</taxon>
        <taxon>Spiralia</taxon>
        <taxon>Gnathifera</taxon>
        <taxon>Rotifera</taxon>
        <taxon>Eurotatoria</taxon>
        <taxon>Bdelloidea</taxon>
        <taxon>Philodinida</taxon>
        <taxon>Philodinidae</taxon>
        <taxon>Didymodactylos</taxon>
    </lineage>
</organism>
<dbReference type="EMBL" id="CAJOBC010062690">
    <property type="protein sequence ID" value="CAF4215301.1"/>
    <property type="molecule type" value="Genomic_DNA"/>
</dbReference>
<dbReference type="OrthoDB" id="10058244at2759"/>
<dbReference type="EMBL" id="CAJOBA010049897">
    <property type="protein sequence ID" value="CAF4228724.1"/>
    <property type="molecule type" value="Genomic_DNA"/>
</dbReference>
<dbReference type="Proteomes" id="UP000677228">
    <property type="component" value="Unassembled WGS sequence"/>
</dbReference>
<proteinExistence type="predicted"/>
<evidence type="ECO:0000313" key="3">
    <source>
        <dbReference type="EMBL" id="CAF1430638.1"/>
    </source>
</evidence>
<name>A0A815H5T6_9BILA</name>
<evidence type="ECO:0000313" key="5">
    <source>
        <dbReference type="EMBL" id="CAF4228724.1"/>
    </source>
</evidence>
<evidence type="ECO:0000313" key="6">
    <source>
        <dbReference type="Proteomes" id="UP000663829"/>
    </source>
</evidence>
<evidence type="ECO:0000256" key="1">
    <source>
        <dbReference type="SAM" id="MobiDB-lite"/>
    </source>
</evidence>
<comment type="caution">
    <text evidence="2">The sequence shown here is derived from an EMBL/GenBank/DDBJ whole genome shotgun (WGS) entry which is preliminary data.</text>
</comment>
<feature type="region of interest" description="Disordered" evidence="1">
    <location>
        <begin position="1"/>
        <end position="24"/>
    </location>
</feature>
<gene>
    <name evidence="2" type="ORF">GPM918_LOCUS30758</name>
    <name evidence="3" type="ORF">OVA965_LOCUS34027</name>
    <name evidence="4" type="ORF">SRO942_LOCUS31384</name>
    <name evidence="5" type="ORF">TMI583_LOCUS34936</name>
</gene>
<evidence type="ECO:0000313" key="2">
    <source>
        <dbReference type="EMBL" id="CAF1347901.1"/>
    </source>
</evidence>
<sequence>MAESSDLSKIHSSSTGNSNNAVDDDVLKPAKDEIIRAFDLEEDEKKHKIINDLLTNGRRSLSNYEEDLLPDIYAAAINENDGALMKSLRDYFEKQWKIEYGSSNQWFISFLKMYEDDADNGSYKCVLNRTADYGHKYLKNCPILSIVLQLPFEGIDNECLNETHVFDDLWFTITNDGLESIKKFSNYITEDVMFKLINKEQLALFQALREYYRPELFIIILLLSTIETKQYRK</sequence>
<keyword evidence="6" id="KW-1185">Reference proteome</keyword>